<dbReference type="InterPro" id="IPR008207">
    <property type="entry name" value="Sig_transdc_His_kin_Hpt_dom"/>
</dbReference>
<keyword evidence="1" id="KW-0597">Phosphoprotein</keyword>
<reference evidence="3 4" key="1">
    <citation type="submission" date="2018-08" db="EMBL/GenBank/DDBJ databases">
        <title>A genome reference for cultivated species of the human gut microbiota.</title>
        <authorList>
            <person name="Zou Y."/>
            <person name="Xue W."/>
            <person name="Luo G."/>
        </authorList>
    </citation>
    <scope>NUCLEOTIDE SEQUENCE [LARGE SCALE GENOMIC DNA]</scope>
    <source>
        <strain evidence="3 4">AM26-2LB</strain>
    </source>
</reference>
<dbReference type="RefSeq" id="WP_118141930.1">
    <property type="nucleotide sequence ID" value="NZ_JADMQZ010000001.1"/>
</dbReference>
<name>A0A414M0L4_9FIRM</name>
<feature type="modified residue" description="Phosphohistidine" evidence="1">
    <location>
        <position position="61"/>
    </location>
</feature>
<evidence type="ECO:0000256" key="1">
    <source>
        <dbReference type="PROSITE-ProRule" id="PRU00110"/>
    </source>
</evidence>
<sequence length="117" mass="13386">MMTVKECYESMEADFEGVIGRMGSGEMVKRFALKFLDDPSYSNLEKAIQEQNAEEAFRAAHTIKGLCLNLGFDRLYKVSAELTEKLRGRELDGYEALYGKVQTEYKNTIDAIRKIEE</sequence>
<dbReference type="InterPro" id="IPR036641">
    <property type="entry name" value="HPT_dom_sf"/>
</dbReference>
<organism evidence="3 4">
    <name type="scientific">Agathobacter rectalis</name>
    <dbReference type="NCBI Taxonomy" id="39491"/>
    <lineage>
        <taxon>Bacteria</taxon>
        <taxon>Bacillati</taxon>
        <taxon>Bacillota</taxon>
        <taxon>Clostridia</taxon>
        <taxon>Lachnospirales</taxon>
        <taxon>Lachnospiraceae</taxon>
        <taxon>Agathobacter</taxon>
    </lineage>
</organism>
<accession>A0A414M0L4</accession>
<dbReference type="Proteomes" id="UP000283501">
    <property type="component" value="Unassembled WGS sequence"/>
</dbReference>
<dbReference type="GO" id="GO:0000160">
    <property type="term" value="P:phosphorelay signal transduction system"/>
    <property type="evidence" value="ECO:0007669"/>
    <property type="project" value="InterPro"/>
</dbReference>
<comment type="caution">
    <text evidence="3">The sequence shown here is derived from an EMBL/GenBank/DDBJ whole genome shotgun (WGS) entry which is preliminary data.</text>
</comment>
<dbReference type="Pfam" id="PF01627">
    <property type="entry name" value="Hpt"/>
    <property type="match status" value="1"/>
</dbReference>
<proteinExistence type="predicted"/>
<dbReference type="EMBL" id="QSKY01000025">
    <property type="protein sequence ID" value="RHF01145.1"/>
    <property type="molecule type" value="Genomic_DNA"/>
</dbReference>
<evidence type="ECO:0000259" key="2">
    <source>
        <dbReference type="PROSITE" id="PS50894"/>
    </source>
</evidence>
<gene>
    <name evidence="3" type="ORF">DW703_13635</name>
</gene>
<protein>
    <submittedName>
        <fullName evidence="3">Hpt domain-containing protein</fullName>
    </submittedName>
</protein>
<dbReference type="SUPFAM" id="SSF47226">
    <property type="entry name" value="Histidine-containing phosphotransfer domain, HPT domain"/>
    <property type="match status" value="1"/>
</dbReference>
<evidence type="ECO:0000313" key="4">
    <source>
        <dbReference type="Proteomes" id="UP000283501"/>
    </source>
</evidence>
<dbReference type="Gene3D" id="1.20.120.160">
    <property type="entry name" value="HPT domain"/>
    <property type="match status" value="1"/>
</dbReference>
<evidence type="ECO:0000313" key="3">
    <source>
        <dbReference type="EMBL" id="RHF01145.1"/>
    </source>
</evidence>
<dbReference type="PROSITE" id="PS50894">
    <property type="entry name" value="HPT"/>
    <property type="match status" value="1"/>
</dbReference>
<feature type="domain" description="HPt" evidence="2">
    <location>
        <begin position="20"/>
        <end position="117"/>
    </location>
</feature>
<dbReference type="AlphaFoldDB" id="A0A414M0L4"/>